<accession>A0A371FYB5</accession>
<evidence type="ECO:0000313" key="1">
    <source>
        <dbReference type="EMBL" id="RDX83317.1"/>
    </source>
</evidence>
<organism evidence="1 2">
    <name type="scientific">Mucuna pruriens</name>
    <name type="common">Velvet bean</name>
    <name type="synonym">Dolichos pruriens</name>
    <dbReference type="NCBI Taxonomy" id="157652"/>
    <lineage>
        <taxon>Eukaryota</taxon>
        <taxon>Viridiplantae</taxon>
        <taxon>Streptophyta</taxon>
        <taxon>Embryophyta</taxon>
        <taxon>Tracheophyta</taxon>
        <taxon>Spermatophyta</taxon>
        <taxon>Magnoliopsida</taxon>
        <taxon>eudicotyledons</taxon>
        <taxon>Gunneridae</taxon>
        <taxon>Pentapetalae</taxon>
        <taxon>rosids</taxon>
        <taxon>fabids</taxon>
        <taxon>Fabales</taxon>
        <taxon>Fabaceae</taxon>
        <taxon>Papilionoideae</taxon>
        <taxon>50 kb inversion clade</taxon>
        <taxon>NPAAA clade</taxon>
        <taxon>indigoferoid/millettioid clade</taxon>
        <taxon>Phaseoleae</taxon>
        <taxon>Mucuna</taxon>
    </lineage>
</organism>
<keyword evidence="2" id="KW-1185">Reference proteome</keyword>
<evidence type="ECO:0000313" key="2">
    <source>
        <dbReference type="Proteomes" id="UP000257109"/>
    </source>
</evidence>
<reference evidence="1" key="1">
    <citation type="submission" date="2018-05" db="EMBL/GenBank/DDBJ databases">
        <title>Draft genome of Mucuna pruriens seed.</title>
        <authorList>
            <person name="Nnadi N.E."/>
            <person name="Vos R."/>
            <person name="Hasami M.H."/>
            <person name="Devisetty U.K."/>
            <person name="Aguiy J.C."/>
        </authorList>
    </citation>
    <scope>NUCLEOTIDE SEQUENCE [LARGE SCALE GENOMIC DNA]</scope>
    <source>
        <strain evidence="1">JCA_2017</strain>
    </source>
</reference>
<protein>
    <submittedName>
        <fullName evidence="1">Uncharacterized protein</fullName>
    </submittedName>
</protein>
<gene>
    <name evidence="1" type="ORF">CR513_35782</name>
</gene>
<dbReference type="EMBL" id="QJKJ01007390">
    <property type="protein sequence ID" value="RDX83317.1"/>
    <property type="molecule type" value="Genomic_DNA"/>
</dbReference>
<feature type="non-terminal residue" evidence="1">
    <location>
        <position position="1"/>
    </location>
</feature>
<comment type="caution">
    <text evidence="1">The sequence shown here is derived from an EMBL/GenBank/DDBJ whole genome shotgun (WGS) entry which is preliminary data.</text>
</comment>
<name>A0A371FYB5_MUCPR</name>
<proteinExistence type="predicted"/>
<sequence>MTDISIQNLENPIGQLAKRWLRNLVAFFFCNNIENSKKNCKSSKIRDIDAKLKLVDERTLCLEKAKSNFRRMETSHKRFRIMPRCYTLKRRRIQRIQINLPFAKAFEQMPLYARFMKDL</sequence>
<dbReference type="Proteomes" id="UP000257109">
    <property type="component" value="Unassembled WGS sequence"/>
</dbReference>
<dbReference type="AlphaFoldDB" id="A0A371FYB5"/>